<name>A0A402A8J1_9CHLR</name>
<dbReference type="SUPFAM" id="SSF46894">
    <property type="entry name" value="C-terminal effector domain of the bipartite response regulators"/>
    <property type="match status" value="1"/>
</dbReference>
<reference evidence="6" key="1">
    <citation type="submission" date="2018-12" db="EMBL/GenBank/DDBJ databases">
        <title>Tengunoibacter tsumagoiensis gen. nov., sp. nov., Dictyobacter kobayashii sp. nov., D. alpinus sp. nov., and D. joshuensis sp. nov. and description of Dictyobacteraceae fam. nov. within the order Ktedonobacterales isolated from Tengu-no-mugimeshi.</title>
        <authorList>
            <person name="Wang C.M."/>
            <person name="Zheng Y."/>
            <person name="Sakai Y."/>
            <person name="Toyoda A."/>
            <person name="Minakuchi Y."/>
            <person name="Abe K."/>
            <person name="Yokota A."/>
            <person name="Yabe S."/>
        </authorList>
    </citation>
    <scope>NUCLEOTIDE SEQUENCE [LARGE SCALE GENOMIC DNA]</scope>
    <source>
        <strain evidence="6">Uno3</strain>
    </source>
</reference>
<dbReference type="PRINTS" id="PR00038">
    <property type="entry name" value="HTHLUXR"/>
</dbReference>
<keyword evidence="2" id="KW-0238">DNA-binding</keyword>
<accession>A0A402A8J1</accession>
<dbReference type="Gene3D" id="1.10.10.10">
    <property type="entry name" value="Winged helix-like DNA-binding domain superfamily/Winged helix DNA-binding domain"/>
    <property type="match status" value="1"/>
</dbReference>
<dbReference type="PANTHER" id="PTHR44688:SF16">
    <property type="entry name" value="DNA-BINDING TRANSCRIPTIONAL ACTIVATOR DEVR_DOSR"/>
    <property type="match status" value="1"/>
</dbReference>
<dbReference type="Pfam" id="PF17874">
    <property type="entry name" value="TPR_MalT"/>
    <property type="match status" value="1"/>
</dbReference>
<dbReference type="RefSeq" id="WP_245994466.1">
    <property type="nucleotide sequence ID" value="NZ_BIFR01000002.1"/>
</dbReference>
<dbReference type="InterPro" id="IPR036388">
    <property type="entry name" value="WH-like_DNA-bd_sf"/>
</dbReference>
<keyword evidence="3" id="KW-0804">Transcription</keyword>
<evidence type="ECO:0000313" key="6">
    <source>
        <dbReference type="Proteomes" id="UP000287352"/>
    </source>
</evidence>
<dbReference type="GO" id="GO:0006355">
    <property type="term" value="P:regulation of DNA-templated transcription"/>
    <property type="evidence" value="ECO:0007669"/>
    <property type="project" value="InterPro"/>
</dbReference>
<dbReference type="SUPFAM" id="SSF48452">
    <property type="entry name" value="TPR-like"/>
    <property type="match status" value="2"/>
</dbReference>
<protein>
    <submittedName>
        <fullName evidence="5">LuxR family transcriptional regulator</fullName>
    </submittedName>
</protein>
<keyword evidence="6" id="KW-1185">Reference proteome</keyword>
<evidence type="ECO:0000313" key="5">
    <source>
        <dbReference type="EMBL" id="GCE15477.1"/>
    </source>
</evidence>
<dbReference type="InterPro" id="IPR000792">
    <property type="entry name" value="Tscrpt_reg_LuxR_C"/>
</dbReference>
<evidence type="ECO:0000256" key="3">
    <source>
        <dbReference type="ARBA" id="ARBA00023163"/>
    </source>
</evidence>
<dbReference type="InterPro" id="IPR059106">
    <property type="entry name" value="WHD_MalT"/>
</dbReference>
<dbReference type="InterPro" id="IPR016032">
    <property type="entry name" value="Sig_transdc_resp-reg_C-effctor"/>
</dbReference>
<keyword evidence="1" id="KW-0805">Transcription regulation</keyword>
<dbReference type="Pfam" id="PF00196">
    <property type="entry name" value="GerE"/>
    <property type="match status" value="1"/>
</dbReference>
<dbReference type="InterPro" id="IPR041617">
    <property type="entry name" value="TPR_MalT"/>
</dbReference>
<dbReference type="AlphaFoldDB" id="A0A402A8J1"/>
<proteinExistence type="predicted"/>
<feature type="domain" description="HTH luxR-type" evidence="4">
    <location>
        <begin position="741"/>
        <end position="806"/>
    </location>
</feature>
<dbReference type="Pfam" id="PF25873">
    <property type="entry name" value="WHD_MalT"/>
    <property type="match status" value="1"/>
</dbReference>
<dbReference type="CDD" id="cd06170">
    <property type="entry name" value="LuxR_C_like"/>
    <property type="match status" value="1"/>
</dbReference>
<dbReference type="PANTHER" id="PTHR44688">
    <property type="entry name" value="DNA-BINDING TRANSCRIPTIONAL ACTIVATOR DEVR_DOSR"/>
    <property type="match status" value="1"/>
</dbReference>
<dbReference type="InterPro" id="IPR011990">
    <property type="entry name" value="TPR-like_helical_dom_sf"/>
</dbReference>
<organism evidence="5 6">
    <name type="scientific">Tengunoibacter tsumagoiensis</name>
    <dbReference type="NCBI Taxonomy" id="2014871"/>
    <lineage>
        <taxon>Bacteria</taxon>
        <taxon>Bacillati</taxon>
        <taxon>Chloroflexota</taxon>
        <taxon>Ktedonobacteria</taxon>
        <taxon>Ktedonobacterales</taxon>
        <taxon>Dictyobacteraceae</taxon>
        <taxon>Tengunoibacter</taxon>
    </lineage>
</organism>
<dbReference type="Gene3D" id="1.25.40.10">
    <property type="entry name" value="Tetratricopeptide repeat domain"/>
    <property type="match status" value="1"/>
</dbReference>
<gene>
    <name evidence="5" type="ORF">KTT_53360</name>
</gene>
<dbReference type="SMART" id="SM00421">
    <property type="entry name" value="HTH_LUXR"/>
    <property type="match status" value="1"/>
</dbReference>
<evidence type="ECO:0000256" key="2">
    <source>
        <dbReference type="ARBA" id="ARBA00023125"/>
    </source>
</evidence>
<dbReference type="Proteomes" id="UP000287352">
    <property type="component" value="Unassembled WGS sequence"/>
</dbReference>
<comment type="caution">
    <text evidence="5">The sequence shown here is derived from an EMBL/GenBank/DDBJ whole genome shotgun (WGS) entry which is preliminary data.</text>
</comment>
<dbReference type="PROSITE" id="PS50043">
    <property type="entry name" value="HTH_LUXR_2"/>
    <property type="match status" value="1"/>
</dbReference>
<dbReference type="EMBL" id="BIFR01000002">
    <property type="protein sequence ID" value="GCE15477.1"/>
    <property type="molecule type" value="Genomic_DNA"/>
</dbReference>
<dbReference type="GO" id="GO:0003677">
    <property type="term" value="F:DNA binding"/>
    <property type="evidence" value="ECO:0007669"/>
    <property type="project" value="UniProtKB-KW"/>
</dbReference>
<dbReference type="PROSITE" id="PS00622">
    <property type="entry name" value="HTH_LUXR_1"/>
    <property type="match status" value="1"/>
</dbReference>
<sequence length="808" mass="91477">MLYTSASLVTSLTALLNEIATRAVETSPLVLILDDYHVIEEPAIHASLLFWLEHLPPHLHLILASRVDPDLPLPRLRVRGHLGEIRDTDLRFTREETYLFLTQCMGLALTEAESALLEAHTEGWIASLHLAALMLQKQTDPSAGVHMLKGSHRYLLEYMREEILTSLPQSLQDFLLQTSEIGRLNASLCDAVTGRSDSEHMLEQILRANLFLQSFDGWYRYHALWAQALQHEARRRLGAATIRDLHRRASQWYEQQCLLPEAIEAALAGEDFAQATLLIERFVIPQSFHNAYHTLSRWLRQLPEPILRARPDLCVLSVLAFTFTTDRRSSATWERVEQLLHWAEQGFEATDEREQLGEALQLHAELAFFQGDSERFLSLGRQAQSLLGEQSFLYSDNLAVRGFEALLAGETKIAWRHLLEGYRRSKKLGLHSSVFVISLWLGAVCLEQGELRRAKQYYQQALAHIDEDLEMARQQLLLETGSTEPFFVSWAFLCLAQLAYEHNELADAQHHLACALTMRAKPENGVHVRASGGLIQARLLSAAGETQQALDILMRWERHTHFPWSLRAISTCRARLHLAEGDLSAVEQWAQEKAHSFGFLASEQELPLLQQQEEALLLVRLYLAQKRGDAALKELAPWKEQALVQGRMWSVLEILILEALAHATCQEPDQARSSLLHAVRLAHHENIQRLFLNEGSSMERLLKTLLPEIREAPLSTFVRTLLHAFAQTSDPLHAQASAEKNSLPIEPLSSQEQRVLRLLVAGQSNAAIARTLVISLNTVKTHVQSLYSKLNVHSRVEASEAARRLSLL</sequence>
<evidence type="ECO:0000256" key="1">
    <source>
        <dbReference type="ARBA" id="ARBA00023015"/>
    </source>
</evidence>
<evidence type="ECO:0000259" key="4">
    <source>
        <dbReference type="PROSITE" id="PS50043"/>
    </source>
</evidence>